<dbReference type="Proteomes" id="UP001600107">
    <property type="component" value="Unassembled WGS sequence"/>
</dbReference>
<dbReference type="Gene3D" id="3.40.1620.20">
    <property type="match status" value="1"/>
</dbReference>
<keyword evidence="2 5" id="KW-0808">Transferase</keyword>
<reference evidence="5 6" key="1">
    <citation type="submission" date="2024-06" db="EMBL/GenBank/DDBJ databases">
        <title>Flavobacterium spp. isolated from glacier.</title>
        <authorList>
            <person name="Han D."/>
        </authorList>
    </citation>
    <scope>NUCLEOTIDE SEQUENCE [LARGE SCALE GENOMIC DNA]</scope>
    <source>
        <strain evidence="5 6">ZS1P70</strain>
    </source>
</reference>
<dbReference type="CDD" id="cd01167">
    <property type="entry name" value="bac_FRK"/>
    <property type="match status" value="1"/>
</dbReference>
<comment type="caution">
    <text evidence="5">The sequence shown here is derived from an EMBL/GenBank/DDBJ whole genome shotgun (WGS) entry which is preliminary data.</text>
</comment>
<keyword evidence="3 5" id="KW-0418">Kinase</keyword>
<dbReference type="EC" id="2.7.1.-" evidence="5"/>
<comment type="similarity">
    <text evidence="1">Belongs to the carbohydrate kinase PfkB family.</text>
</comment>
<gene>
    <name evidence="5" type="ORF">ACFX5F_01575</name>
</gene>
<accession>A0ABW6I292</accession>
<name>A0ABW6I292_9FLAO</name>
<dbReference type="SUPFAM" id="SSF53613">
    <property type="entry name" value="Ribokinase-like"/>
    <property type="match status" value="1"/>
</dbReference>
<dbReference type="InterPro" id="IPR029056">
    <property type="entry name" value="Ribokinase-like"/>
</dbReference>
<feature type="domain" description="Carbohydrate kinase PfkB" evidence="4">
    <location>
        <begin position="6"/>
        <end position="296"/>
    </location>
</feature>
<dbReference type="Gene3D" id="6.10.140.490">
    <property type="match status" value="1"/>
</dbReference>
<keyword evidence="6" id="KW-1185">Reference proteome</keyword>
<dbReference type="Gene3D" id="3.40.1190.30">
    <property type="match status" value="1"/>
</dbReference>
<protein>
    <submittedName>
        <fullName evidence="5">Carbohydrate kinase family protein</fullName>
        <ecNumber evidence="5">2.7.1.-</ecNumber>
    </submittedName>
</protein>
<dbReference type="RefSeq" id="WP_379849255.1">
    <property type="nucleotide sequence ID" value="NZ_JBHZPY010000001.1"/>
</dbReference>
<organism evidence="5 6">
    <name type="scientific">Flavobacterium zhoui</name>
    <dbReference type="NCBI Taxonomy" id="3230414"/>
    <lineage>
        <taxon>Bacteria</taxon>
        <taxon>Pseudomonadati</taxon>
        <taxon>Bacteroidota</taxon>
        <taxon>Flavobacteriia</taxon>
        <taxon>Flavobacteriales</taxon>
        <taxon>Flavobacteriaceae</taxon>
        <taxon>Flavobacterium</taxon>
    </lineage>
</organism>
<sequence>MEKIIDIICAGEVLIDFIGHEVNTSINRTKDYHRFLGGSPTNVAVNASRLGLKSALIATCGQDGLGEYIVRKLKENNVSTTQVKKLEGVPTSIILVSKSSGTPDFIPYREADYQIEQNQITDELLESAKIFHTTCFALSKDPARTTILEGAKRAKKLGLLTSIDINFSERIWPDREEAKVVLKEYLSTNPLVKLSEDDCYRLFAESKTEDFIFEYFHGLGASTICLTKGKDGVVLSNSDFGMFHQKALPIEDIKDTTGAGDAFWTGFLYAQLENKNLEESITIAQKLAVLKLQNVGRLPEGINFKDYLNIES</sequence>
<dbReference type="InterPro" id="IPR050306">
    <property type="entry name" value="PfkB_Carbo_kinase"/>
</dbReference>
<dbReference type="PANTHER" id="PTHR43085">
    <property type="entry name" value="HEXOKINASE FAMILY MEMBER"/>
    <property type="match status" value="1"/>
</dbReference>
<dbReference type="Pfam" id="PF00294">
    <property type="entry name" value="PfkB"/>
    <property type="match status" value="1"/>
</dbReference>
<proteinExistence type="inferred from homology"/>
<evidence type="ECO:0000256" key="1">
    <source>
        <dbReference type="ARBA" id="ARBA00010688"/>
    </source>
</evidence>
<evidence type="ECO:0000313" key="5">
    <source>
        <dbReference type="EMBL" id="MFE3869910.1"/>
    </source>
</evidence>
<dbReference type="GO" id="GO:0016301">
    <property type="term" value="F:kinase activity"/>
    <property type="evidence" value="ECO:0007669"/>
    <property type="project" value="UniProtKB-KW"/>
</dbReference>
<evidence type="ECO:0000313" key="6">
    <source>
        <dbReference type="Proteomes" id="UP001600107"/>
    </source>
</evidence>
<dbReference type="PANTHER" id="PTHR43085:SF57">
    <property type="entry name" value="CARBOHYDRATE KINASE PFKB DOMAIN-CONTAINING PROTEIN"/>
    <property type="match status" value="1"/>
</dbReference>
<evidence type="ECO:0000256" key="3">
    <source>
        <dbReference type="ARBA" id="ARBA00022777"/>
    </source>
</evidence>
<dbReference type="InterPro" id="IPR011611">
    <property type="entry name" value="PfkB_dom"/>
</dbReference>
<evidence type="ECO:0000256" key="2">
    <source>
        <dbReference type="ARBA" id="ARBA00022679"/>
    </source>
</evidence>
<evidence type="ECO:0000259" key="4">
    <source>
        <dbReference type="Pfam" id="PF00294"/>
    </source>
</evidence>
<dbReference type="EMBL" id="JBHZPY010000001">
    <property type="protein sequence ID" value="MFE3869910.1"/>
    <property type="molecule type" value="Genomic_DNA"/>
</dbReference>